<dbReference type="Proteomes" id="UP000599109">
    <property type="component" value="Unassembled WGS sequence"/>
</dbReference>
<sequence>MQRALDDAKSPQAALPRRIMTAWCLGIVGSGDKARCLAYEDALNARMVADVRR</sequence>
<evidence type="ECO:0000313" key="2">
    <source>
        <dbReference type="Proteomes" id="UP000599109"/>
    </source>
</evidence>
<proteinExistence type="predicted"/>
<name>A0A936YXV7_9BURK</name>
<reference evidence="1 2" key="1">
    <citation type="journal article" date="2017" name="Int. J. Syst. Evol. Microbiol.">
        <title>Ramlibacter monticola sp. nov., isolated from forest soil.</title>
        <authorList>
            <person name="Chaudhary D.K."/>
            <person name="Kim J."/>
        </authorList>
    </citation>
    <scope>NUCLEOTIDE SEQUENCE [LARGE SCALE GENOMIC DNA]</scope>
    <source>
        <strain evidence="1 2">KACC 19175</strain>
    </source>
</reference>
<gene>
    <name evidence="1" type="ORF">JJ685_10180</name>
</gene>
<protein>
    <submittedName>
        <fullName evidence="1">Uncharacterized protein</fullName>
    </submittedName>
</protein>
<dbReference type="EMBL" id="JAEQNE010000002">
    <property type="protein sequence ID" value="MBL0391505.1"/>
    <property type="molecule type" value="Genomic_DNA"/>
</dbReference>
<dbReference type="Pfam" id="PF12318">
    <property type="entry name" value="FAD-SLDH"/>
    <property type="match status" value="1"/>
</dbReference>
<dbReference type="InterPro" id="IPR024651">
    <property type="entry name" value="FAD-SLDH_ssu"/>
</dbReference>
<accession>A0A936YXV7</accession>
<organism evidence="1 2">
    <name type="scientific">Ramlibacter monticola</name>
    <dbReference type="NCBI Taxonomy" id="1926872"/>
    <lineage>
        <taxon>Bacteria</taxon>
        <taxon>Pseudomonadati</taxon>
        <taxon>Pseudomonadota</taxon>
        <taxon>Betaproteobacteria</taxon>
        <taxon>Burkholderiales</taxon>
        <taxon>Comamonadaceae</taxon>
        <taxon>Ramlibacter</taxon>
    </lineage>
</organism>
<comment type="caution">
    <text evidence="1">The sequence shown here is derived from an EMBL/GenBank/DDBJ whole genome shotgun (WGS) entry which is preliminary data.</text>
</comment>
<dbReference type="AlphaFoldDB" id="A0A936YXV7"/>
<keyword evidence="2" id="KW-1185">Reference proteome</keyword>
<evidence type="ECO:0000313" key="1">
    <source>
        <dbReference type="EMBL" id="MBL0391505.1"/>
    </source>
</evidence>